<name>A0A086ZY30_9BIFI</name>
<dbReference type="SMART" id="SM00354">
    <property type="entry name" value="HTH_LACI"/>
    <property type="match status" value="1"/>
</dbReference>
<dbReference type="GO" id="GO:0000976">
    <property type="term" value="F:transcription cis-regulatory region binding"/>
    <property type="evidence" value="ECO:0007669"/>
    <property type="project" value="TreeGrafter"/>
</dbReference>
<comment type="caution">
    <text evidence="5">The sequence shown here is derived from an EMBL/GenBank/DDBJ whole genome shotgun (WGS) entry which is preliminary data.</text>
</comment>
<dbReference type="AlphaFoldDB" id="A0A086ZY30"/>
<dbReference type="Gene3D" id="3.40.50.2300">
    <property type="match status" value="2"/>
</dbReference>
<dbReference type="eggNOG" id="COG1609">
    <property type="taxonomic scope" value="Bacteria"/>
</dbReference>
<evidence type="ECO:0000256" key="3">
    <source>
        <dbReference type="ARBA" id="ARBA00023163"/>
    </source>
</evidence>
<feature type="domain" description="HTH lacI-type" evidence="4">
    <location>
        <begin position="12"/>
        <end position="67"/>
    </location>
</feature>
<dbReference type="Gene3D" id="1.10.260.40">
    <property type="entry name" value="lambda repressor-like DNA-binding domains"/>
    <property type="match status" value="1"/>
</dbReference>
<gene>
    <name evidence="5" type="ORF">BCAL_1161</name>
</gene>
<keyword evidence="3" id="KW-0804">Transcription</keyword>
<dbReference type="InterPro" id="IPR028082">
    <property type="entry name" value="Peripla_BP_I"/>
</dbReference>
<dbReference type="CDD" id="cd06267">
    <property type="entry name" value="PBP1_LacI_sugar_binding-like"/>
    <property type="match status" value="1"/>
</dbReference>
<dbReference type="PANTHER" id="PTHR30146:SF153">
    <property type="entry name" value="LACTOSE OPERON REPRESSOR"/>
    <property type="match status" value="1"/>
</dbReference>
<keyword evidence="1" id="KW-0805">Transcription regulation</keyword>
<dbReference type="CDD" id="cd01392">
    <property type="entry name" value="HTH_LacI"/>
    <property type="match status" value="1"/>
</dbReference>
<evidence type="ECO:0000256" key="1">
    <source>
        <dbReference type="ARBA" id="ARBA00023015"/>
    </source>
</evidence>
<dbReference type="GO" id="GO:0003700">
    <property type="term" value="F:DNA-binding transcription factor activity"/>
    <property type="evidence" value="ECO:0007669"/>
    <property type="project" value="TreeGrafter"/>
</dbReference>
<reference evidence="5 6" key="1">
    <citation type="submission" date="2014-03" db="EMBL/GenBank/DDBJ databases">
        <title>Genomics of Bifidobacteria.</title>
        <authorList>
            <person name="Ventura M."/>
            <person name="Milani C."/>
            <person name="Lugli G.A."/>
        </authorList>
    </citation>
    <scope>NUCLEOTIDE SEQUENCE [LARGE SCALE GENOMIC DNA]</scope>
    <source>
        <strain evidence="5 6">DSM 23973</strain>
    </source>
</reference>
<evidence type="ECO:0000259" key="4">
    <source>
        <dbReference type="PROSITE" id="PS50932"/>
    </source>
</evidence>
<dbReference type="OrthoDB" id="3226810at2"/>
<evidence type="ECO:0000313" key="5">
    <source>
        <dbReference type="EMBL" id="KFI51430.1"/>
    </source>
</evidence>
<dbReference type="InterPro" id="IPR046335">
    <property type="entry name" value="LacI/GalR-like_sensor"/>
</dbReference>
<dbReference type="PROSITE" id="PS00356">
    <property type="entry name" value="HTH_LACI_1"/>
    <property type="match status" value="1"/>
</dbReference>
<dbReference type="Pfam" id="PF00356">
    <property type="entry name" value="LacI"/>
    <property type="match status" value="1"/>
</dbReference>
<dbReference type="STRING" id="1437609.BCAL_1161"/>
<dbReference type="Pfam" id="PF13377">
    <property type="entry name" value="Peripla_BP_3"/>
    <property type="match status" value="1"/>
</dbReference>
<dbReference type="RefSeq" id="WP_043165182.1">
    <property type="nucleotide sequence ID" value="NZ_JDUV01000005.1"/>
</dbReference>
<keyword evidence="2" id="KW-0238">DNA-binding</keyword>
<accession>A0A086ZY30</accession>
<sequence length="372" mass="39369">MAAQNDKTQSPATLMDVAKAANVSIATASRVLNGSTRRVRNQSYVKVMEAATKLNYRPNAYAQAVAKGTAPNIVLLVSDISDPYFAAVSQGVVKAAAEHGLTVTISVAPTPREELEAVRKATATRPRGIIVAESEYVDAPEREPLTNELRQYESTGGRAVFILNRDLPFPAVDVANDVGARAIARLIIDSGYTRPVILRGDETYRTSRERLDGVLAAFADADVVIDPRATVNGRFSRTEGYAAIMQMARAGLLKPGDGALYEGRGADSVIALNDVMAIGAMTALRANGIEPGVDVGVTGFGDIPYSADVYPPLTTVHLPLEQMGQAAVGSVLAKRDAQETTGETGSSSADAGRLIYVQSAPDVVLRGSLPRR</sequence>
<proteinExistence type="predicted"/>
<dbReference type="SUPFAM" id="SSF47413">
    <property type="entry name" value="lambda repressor-like DNA-binding domains"/>
    <property type="match status" value="1"/>
</dbReference>
<dbReference type="SUPFAM" id="SSF53822">
    <property type="entry name" value="Periplasmic binding protein-like I"/>
    <property type="match status" value="1"/>
</dbReference>
<dbReference type="Proteomes" id="UP000029072">
    <property type="component" value="Unassembled WGS sequence"/>
</dbReference>
<evidence type="ECO:0000256" key="2">
    <source>
        <dbReference type="ARBA" id="ARBA00023125"/>
    </source>
</evidence>
<evidence type="ECO:0000313" key="6">
    <source>
        <dbReference type="Proteomes" id="UP000029072"/>
    </source>
</evidence>
<dbReference type="InterPro" id="IPR010982">
    <property type="entry name" value="Lambda_DNA-bd_dom_sf"/>
</dbReference>
<protein>
    <submittedName>
        <fullName evidence="5">Transcriptional regulator</fullName>
    </submittedName>
</protein>
<dbReference type="EMBL" id="JGYS01000022">
    <property type="protein sequence ID" value="KFI51430.1"/>
    <property type="molecule type" value="Genomic_DNA"/>
</dbReference>
<dbReference type="InterPro" id="IPR000843">
    <property type="entry name" value="HTH_LacI"/>
</dbReference>
<organism evidence="5 6">
    <name type="scientific">Bifidobacterium callitrichos DSM 23973</name>
    <dbReference type="NCBI Taxonomy" id="1437609"/>
    <lineage>
        <taxon>Bacteria</taxon>
        <taxon>Bacillati</taxon>
        <taxon>Actinomycetota</taxon>
        <taxon>Actinomycetes</taxon>
        <taxon>Bifidobacteriales</taxon>
        <taxon>Bifidobacteriaceae</taxon>
        <taxon>Bifidobacterium</taxon>
    </lineage>
</organism>
<dbReference type="PANTHER" id="PTHR30146">
    <property type="entry name" value="LACI-RELATED TRANSCRIPTIONAL REPRESSOR"/>
    <property type="match status" value="1"/>
</dbReference>
<dbReference type="PROSITE" id="PS50932">
    <property type="entry name" value="HTH_LACI_2"/>
    <property type="match status" value="1"/>
</dbReference>